<organism evidence="1">
    <name type="scientific">Psilocybe cubensis</name>
    <name type="common">Psychedelic mushroom</name>
    <name type="synonym">Stropharia cubensis</name>
    <dbReference type="NCBI Taxonomy" id="181762"/>
    <lineage>
        <taxon>Eukaryota</taxon>
        <taxon>Fungi</taxon>
        <taxon>Dikarya</taxon>
        <taxon>Basidiomycota</taxon>
        <taxon>Agaricomycotina</taxon>
        <taxon>Agaricomycetes</taxon>
        <taxon>Agaricomycetidae</taxon>
        <taxon>Agaricales</taxon>
        <taxon>Agaricineae</taxon>
        <taxon>Strophariaceae</taxon>
        <taxon>Psilocybe</taxon>
    </lineage>
</organism>
<gene>
    <name evidence="1" type="ORF">JR316_004188</name>
</gene>
<sequence>MKKSTTYASQQIKCCLNEYATGTFIGLELTTTKYGDVRTGMLAFIDMIQKNPYHGAKIKQRRRQWAKKGMELLRSRPNVSNQLQFRPVLD</sequence>
<protein>
    <submittedName>
        <fullName evidence="1">Uncharacterized protein</fullName>
    </submittedName>
</protein>
<comment type="caution">
    <text evidence="1">The sequence shown here is derived from an EMBL/GenBank/DDBJ whole genome shotgun (WGS) entry which is preliminary data.</text>
</comment>
<evidence type="ECO:0000313" key="1">
    <source>
        <dbReference type="EMBL" id="KAG5169808.1"/>
    </source>
</evidence>
<dbReference type="OrthoDB" id="2665362at2759"/>
<reference evidence="1" key="1">
    <citation type="submission" date="2021-02" db="EMBL/GenBank/DDBJ databases">
        <title>Psilocybe cubensis genome.</title>
        <authorList>
            <person name="Mckernan K.J."/>
            <person name="Crawford S."/>
            <person name="Trippe A."/>
            <person name="Kane L.T."/>
            <person name="Mclaughlin S."/>
        </authorList>
    </citation>
    <scope>NUCLEOTIDE SEQUENCE [LARGE SCALE GENOMIC DNA]</scope>
    <source>
        <strain evidence="1">MGC-MH-2018</strain>
    </source>
</reference>
<dbReference type="EMBL" id="JAFIQS010000004">
    <property type="protein sequence ID" value="KAG5169808.1"/>
    <property type="molecule type" value="Genomic_DNA"/>
</dbReference>
<proteinExistence type="predicted"/>
<dbReference type="AlphaFoldDB" id="A0A8H7XZI0"/>
<name>A0A8H7XZI0_PSICU</name>
<accession>A0A8H7XZI0</accession>